<sequence>MGPAVDILGKGSDGLQIFRSRRQKKYNEFITCPGRAEHEMLAGEIGCRQCLGNRAGRGADTLVAEIMMNLLIGGFELVGVDFYKGKGKSVAHTLGDAGKHLQAGGIQKYRDLT</sequence>
<dbReference type="Proteomes" id="UP000034607">
    <property type="component" value="Unassembled WGS sequence"/>
</dbReference>
<dbReference type="AlphaFoldDB" id="A0A0G1UFH5"/>
<comment type="caution">
    <text evidence="1">The sequence shown here is derived from an EMBL/GenBank/DDBJ whole genome shotgun (WGS) entry which is preliminary data.</text>
</comment>
<accession>A0A0G1UFH5</accession>
<name>A0A0G1UFH5_9BACT</name>
<evidence type="ECO:0000313" key="2">
    <source>
        <dbReference type="Proteomes" id="UP000034607"/>
    </source>
</evidence>
<organism evidence="1 2">
    <name type="scientific">Candidatus Amesbacteria bacterium GW2011_GWA2_47_11</name>
    <dbReference type="NCBI Taxonomy" id="1618357"/>
    <lineage>
        <taxon>Bacteria</taxon>
        <taxon>Candidatus Amesiibacteriota</taxon>
    </lineage>
</organism>
<dbReference type="EMBL" id="LCNM01000008">
    <property type="protein sequence ID" value="KKU56465.1"/>
    <property type="molecule type" value="Genomic_DNA"/>
</dbReference>
<evidence type="ECO:0000313" key="1">
    <source>
        <dbReference type="EMBL" id="KKU56465.1"/>
    </source>
</evidence>
<reference evidence="1 2" key="1">
    <citation type="journal article" date="2015" name="Nature">
        <title>rRNA introns, odd ribosomes, and small enigmatic genomes across a large radiation of phyla.</title>
        <authorList>
            <person name="Brown C.T."/>
            <person name="Hug L.A."/>
            <person name="Thomas B.C."/>
            <person name="Sharon I."/>
            <person name="Castelle C.J."/>
            <person name="Singh A."/>
            <person name="Wilkins M.J."/>
            <person name="Williams K.H."/>
            <person name="Banfield J.F."/>
        </authorList>
    </citation>
    <scope>NUCLEOTIDE SEQUENCE [LARGE SCALE GENOMIC DNA]</scope>
</reference>
<protein>
    <submittedName>
        <fullName evidence="1">Uncharacterized protein</fullName>
    </submittedName>
</protein>
<gene>
    <name evidence="1" type="ORF">UX78_C0008G0029</name>
</gene>
<proteinExistence type="predicted"/>